<dbReference type="KEGG" id="rti:DC20_15785"/>
<keyword evidence="2" id="KW-1185">Reference proteome</keyword>
<dbReference type="AlphaFoldDB" id="A0A0P0D035"/>
<dbReference type="PATRIC" id="fig|512763.3.peg.3470"/>
<reference evidence="1 2" key="1">
    <citation type="submission" date="2015-08" db="EMBL/GenBank/DDBJ databases">
        <title>Complete genome sequence of Rufibacter tibetensis strain 1351t, a radiation-resistant bacterium from tibet plateau.</title>
        <authorList>
            <person name="Dai J."/>
        </authorList>
    </citation>
    <scope>NUCLEOTIDE SEQUENCE [LARGE SCALE GENOMIC DNA]</scope>
    <source>
        <strain evidence="1 2">1351</strain>
    </source>
</reference>
<sequence length="125" mass="14024">MKDSLKQLTITYEIMKNLLIIILLITLPVVGFAQTKKGSADHKRKCIEAQVITDDVKMYRQAATSSEILTSLKTSDEVLFLRKHNNHWAVVTVGDKAGYVLYGEITNRAVPTPTQPAIALQKKRK</sequence>
<evidence type="ECO:0000313" key="2">
    <source>
        <dbReference type="Proteomes" id="UP000061382"/>
    </source>
</evidence>
<proteinExistence type="predicted"/>
<name>A0A0P0D035_9BACT</name>
<dbReference type="EMBL" id="CP012643">
    <property type="protein sequence ID" value="ALJ00160.1"/>
    <property type="molecule type" value="Genomic_DNA"/>
</dbReference>
<evidence type="ECO:0000313" key="1">
    <source>
        <dbReference type="EMBL" id="ALJ00160.1"/>
    </source>
</evidence>
<accession>A0A0P0D035</accession>
<dbReference type="Proteomes" id="UP000061382">
    <property type="component" value="Chromosome"/>
</dbReference>
<dbReference type="Gene3D" id="2.30.30.40">
    <property type="entry name" value="SH3 Domains"/>
    <property type="match status" value="1"/>
</dbReference>
<evidence type="ECO:0008006" key="3">
    <source>
        <dbReference type="Google" id="ProtNLM"/>
    </source>
</evidence>
<organism evidence="1 2">
    <name type="scientific">Rufibacter tibetensis</name>
    <dbReference type="NCBI Taxonomy" id="512763"/>
    <lineage>
        <taxon>Bacteria</taxon>
        <taxon>Pseudomonadati</taxon>
        <taxon>Bacteroidota</taxon>
        <taxon>Cytophagia</taxon>
        <taxon>Cytophagales</taxon>
        <taxon>Hymenobacteraceae</taxon>
        <taxon>Rufibacter</taxon>
    </lineage>
</organism>
<gene>
    <name evidence="1" type="ORF">DC20_15785</name>
</gene>
<protein>
    <recommendedName>
        <fullName evidence="3">SH3b domain-containing protein</fullName>
    </recommendedName>
</protein>